<sequence>MVLAGPDDDKANKDVRWTVGVWDGVPSRTPDYKELATLVVDGVKLRDCDKELKLEAVAVVEDLPTALTLVAMSDGMCDGGPVKFEIPRP</sequence>
<dbReference type="Proteomes" id="UP000199184">
    <property type="component" value="Unassembled WGS sequence"/>
</dbReference>
<dbReference type="AlphaFoldDB" id="A0A1C3XI64"/>
<evidence type="ECO:0000313" key="2">
    <source>
        <dbReference type="Proteomes" id="UP000199184"/>
    </source>
</evidence>
<proteinExistence type="predicted"/>
<gene>
    <name evidence="1" type="ORF">GA0061098_101650</name>
</gene>
<organism evidence="1 2">
    <name type="scientific">Bradyrhizobium shewense</name>
    <dbReference type="NCBI Taxonomy" id="1761772"/>
    <lineage>
        <taxon>Bacteria</taxon>
        <taxon>Pseudomonadati</taxon>
        <taxon>Pseudomonadota</taxon>
        <taxon>Alphaproteobacteria</taxon>
        <taxon>Hyphomicrobiales</taxon>
        <taxon>Nitrobacteraceae</taxon>
        <taxon>Bradyrhizobium</taxon>
    </lineage>
</organism>
<accession>A0A1C3XI64</accession>
<keyword evidence="2" id="KW-1185">Reference proteome</keyword>
<name>A0A1C3XI64_9BRAD</name>
<protein>
    <submittedName>
        <fullName evidence="1">Uncharacterized protein</fullName>
    </submittedName>
</protein>
<evidence type="ECO:0000313" key="1">
    <source>
        <dbReference type="EMBL" id="SCB51766.1"/>
    </source>
</evidence>
<reference evidence="2" key="1">
    <citation type="submission" date="2016-08" db="EMBL/GenBank/DDBJ databases">
        <authorList>
            <person name="Varghese N."/>
            <person name="Submissions Spin"/>
        </authorList>
    </citation>
    <scope>NUCLEOTIDE SEQUENCE [LARGE SCALE GENOMIC DNA]</scope>
    <source>
        <strain evidence="2">ERR11</strain>
    </source>
</reference>
<dbReference type="EMBL" id="FMAI01000016">
    <property type="protein sequence ID" value="SCB51766.1"/>
    <property type="molecule type" value="Genomic_DNA"/>
</dbReference>